<protein>
    <recommendedName>
        <fullName evidence="4">DUF222 domain-containing protein</fullName>
    </recommendedName>
</protein>
<feature type="region of interest" description="Disordered" evidence="1">
    <location>
        <begin position="1"/>
        <end position="26"/>
    </location>
</feature>
<evidence type="ECO:0008006" key="4">
    <source>
        <dbReference type="Google" id="ProtNLM"/>
    </source>
</evidence>
<organism evidence="2 3">
    <name type="scientific">Flexivirga alba</name>
    <dbReference type="NCBI Taxonomy" id="702742"/>
    <lineage>
        <taxon>Bacteria</taxon>
        <taxon>Bacillati</taxon>
        <taxon>Actinomycetota</taxon>
        <taxon>Actinomycetes</taxon>
        <taxon>Micrococcales</taxon>
        <taxon>Dermacoccaceae</taxon>
        <taxon>Flexivirga</taxon>
    </lineage>
</organism>
<sequence>MASEDTMAKKPVAVEDPEQDQEPGQGFDLNVWLAGATLPARTVMLSRDSGLRAEYDELEKKFLALQALVNREQERQLSSGEPDNEDQVVSDSLEAQYQVALAMQDVIGRMQEDQLTVRVRACSGDELDKIRMKFPEDADEDERILACIHVGGSVKGSPLSRKQWRELRNAVGERQFADVVRATFDVNGFGIGSSELIPVFPTAAAALLSRKD</sequence>
<gene>
    <name evidence="2" type="ORF">ACFQDH_20375</name>
</gene>
<keyword evidence="3" id="KW-1185">Reference proteome</keyword>
<comment type="caution">
    <text evidence="2">The sequence shown here is derived from an EMBL/GenBank/DDBJ whole genome shotgun (WGS) entry which is preliminary data.</text>
</comment>
<evidence type="ECO:0000256" key="1">
    <source>
        <dbReference type="SAM" id="MobiDB-lite"/>
    </source>
</evidence>
<evidence type="ECO:0000313" key="2">
    <source>
        <dbReference type="EMBL" id="MFC6707532.1"/>
    </source>
</evidence>
<dbReference type="EMBL" id="JBHSWH010000001">
    <property type="protein sequence ID" value="MFC6707532.1"/>
    <property type="molecule type" value="Genomic_DNA"/>
</dbReference>
<reference evidence="3" key="1">
    <citation type="journal article" date="2019" name="Int. J. Syst. Evol. Microbiol.">
        <title>The Global Catalogue of Microorganisms (GCM) 10K type strain sequencing project: providing services to taxonomists for standard genome sequencing and annotation.</title>
        <authorList>
            <consortium name="The Broad Institute Genomics Platform"/>
            <consortium name="The Broad Institute Genome Sequencing Center for Infectious Disease"/>
            <person name="Wu L."/>
            <person name="Ma J."/>
        </authorList>
    </citation>
    <scope>NUCLEOTIDE SEQUENCE [LARGE SCALE GENOMIC DNA]</scope>
    <source>
        <strain evidence="3">CCUG 58127</strain>
    </source>
</reference>
<dbReference type="Proteomes" id="UP001596298">
    <property type="component" value="Unassembled WGS sequence"/>
</dbReference>
<name>A0ABW2AL16_9MICO</name>
<accession>A0ABW2AL16</accession>
<proteinExistence type="predicted"/>
<dbReference type="RefSeq" id="WP_382404202.1">
    <property type="nucleotide sequence ID" value="NZ_JBHSWH010000001.1"/>
</dbReference>
<evidence type="ECO:0000313" key="3">
    <source>
        <dbReference type="Proteomes" id="UP001596298"/>
    </source>
</evidence>